<evidence type="ECO:0000256" key="1">
    <source>
        <dbReference type="ARBA" id="ARBA00023015"/>
    </source>
</evidence>
<reference evidence="6 7" key="1">
    <citation type="submission" date="2023-10" db="EMBL/GenBank/DDBJ databases">
        <title>Development of a sustainable strategy for remediation of hydrocarbon-contaminated territories based on the waste exchange concept.</title>
        <authorList>
            <person name="Krivoruchko A."/>
        </authorList>
    </citation>
    <scope>NUCLEOTIDE SEQUENCE [LARGE SCALE GENOMIC DNA]</scope>
    <source>
        <strain evidence="6 7">IEGM 60</strain>
    </source>
</reference>
<feature type="domain" description="HTH tetR-type" evidence="5">
    <location>
        <begin position="2"/>
        <end position="62"/>
    </location>
</feature>
<proteinExistence type="predicted"/>
<dbReference type="InterPro" id="IPR050109">
    <property type="entry name" value="HTH-type_TetR-like_transc_reg"/>
</dbReference>
<evidence type="ECO:0000256" key="3">
    <source>
        <dbReference type="ARBA" id="ARBA00023163"/>
    </source>
</evidence>
<keyword evidence="2 4" id="KW-0238">DNA-binding</keyword>
<dbReference type="Pfam" id="PF00440">
    <property type="entry name" value="TetR_N"/>
    <property type="match status" value="1"/>
</dbReference>
<dbReference type="PANTHER" id="PTHR30055">
    <property type="entry name" value="HTH-TYPE TRANSCRIPTIONAL REGULATOR RUTR"/>
    <property type="match status" value="1"/>
</dbReference>
<dbReference type="Pfam" id="PF17920">
    <property type="entry name" value="TetR_C_16"/>
    <property type="match status" value="1"/>
</dbReference>
<dbReference type="InterPro" id="IPR041678">
    <property type="entry name" value="TetR_C_16"/>
</dbReference>
<dbReference type="InterPro" id="IPR009057">
    <property type="entry name" value="Homeodomain-like_sf"/>
</dbReference>
<dbReference type="InterPro" id="IPR001647">
    <property type="entry name" value="HTH_TetR"/>
</dbReference>
<name>A0ABU4CEM1_RHOJO</name>
<dbReference type="SUPFAM" id="SSF48498">
    <property type="entry name" value="Tetracyclin repressor-like, C-terminal domain"/>
    <property type="match status" value="1"/>
</dbReference>
<dbReference type="InterPro" id="IPR036271">
    <property type="entry name" value="Tet_transcr_reg_TetR-rel_C_sf"/>
</dbReference>
<organism evidence="6 7">
    <name type="scientific">Rhodococcus jostii</name>
    <dbReference type="NCBI Taxonomy" id="132919"/>
    <lineage>
        <taxon>Bacteria</taxon>
        <taxon>Bacillati</taxon>
        <taxon>Actinomycetota</taxon>
        <taxon>Actinomycetes</taxon>
        <taxon>Mycobacteriales</taxon>
        <taxon>Nocardiaceae</taxon>
        <taxon>Rhodococcus</taxon>
    </lineage>
</organism>
<accession>A0ABU4CEM1</accession>
<evidence type="ECO:0000259" key="5">
    <source>
        <dbReference type="PROSITE" id="PS50977"/>
    </source>
</evidence>
<feature type="DNA-binding region" description="H-T-H motif" evidence="4">
    <location>
        <begin position="25"/>
        <end position="44"/>
    </location>
</feature>
<keyword evidence="3" id="KW-0804">Transcription</keyword>
<dbReference type="PANTHER" id="PTHR30055:SF234">
    <property type="entry name" value="HTH-TYPE TRANSCRIPTIONAL REGULATOR BETI"/>
    <property type="match status" value="1"/>
</dbReference>
<dbReference type="RefSeq" id="WP_317568802.1">
    <property type="nucleotide sequence ID" value="NZ_JAWLKA010000008.1"/>
</dbReference>
<dbReference type="PROSITE" id="PS50977">
    <property type="entry name" value="HTH_TETR_2"/>
    <property type="match status" value="1"/>
</dbReference>
<keyword evidence="1" id="KW-0805">Transcription regulation</keyword>
<dbReference type="EMBL" id="JAWLKA010000008">
    <property type="protein sequence ID" value="MDV6281883.1"/>
    <property type="molecule type" value="Genomic_DNA"/>
</dbReference>
<evidence type="ECO:0000256" key="4">
    <source>
        <dbReference type="PROSITE-ProRule" id="PRU00335"/>
    </source>
</evidence>
<comment type="caution">
    <text evidence="6">The sequence shown here is derived from an EMBL/GenBank/DDBJ whole genome shotgun (WGS) entry which is preliminary data.</text>
</comment>
<dbReference type="Gene3D" id="1.10.357.10">
    <property type="entry name" value="Tetracycline Repressor, domain 2"/>
    <property type="match status" value="1"/>
</dbReference>
<protein>
    <submittedName>
        <fullName evidence="6">TetR family transcriptional regulator</fullName>
    </submittedName>
</protein>
<evidence type="ECO:0000256" key="2">
    <source>
        <dbReference type="ARBA" id="ARBA00023125"/>
    </source>
</evidence>
<evidence type="ECO:0000313" key="6">
    <source>
        <dbReference type="EMBL" id="MDV6281883.1"/>
    </source>
</evidence>
<dbReference type="SUPFAM" id="SSF46689">
    <property type="entry name" value="Homeodomain-like"/>
    <property type="match status" value="1"/>
</dbReference>
<keyword evidence="7" id="KW-1185">Reference proteome</keyword>
<gene>
    <name evidence="6" type="ORF">R3Q59_15355</name>
</gene>
<evidence type="ECO:0000313" key="7">
    <source>
        <dbReference type="Proteomes" id="UP001185737"/>
    </source>
</evidence>
<dbReference type="Proteomes" id="UP001185737">
    <property type="component" value="Unassembled WGS sequence"/>
</dbReference>
<sequence>MSRARDAALAAAAALFSERGYSQVTIRDIAALAELSPAMVMKCVGNKQELFLEVATVEPLPLPACPSSDLGQALVRDIFDRFYADTVEPMTRAIMLRLTAPDHQSVIQHFTSGYVDPLTERLGGDVDARLRAELAVSALVGFATMLRIFGADACSQRSDEVVRRYGALVQQLLDS</sequence>